<feature type="chain" id="PRO_5045721578" evidence="2">
    <location>
        <begin position="20"/>
        <end position="202"/>
    </location>
</feature>
<dbReference type="Proteomes" id="UP001206067">
    <property type="component" value="Unassembled WGS sequence"/>
</dbReference>
<dbReference type="Pfam" id="PF02630">
    <property type="entry name" value="SCO1-SenC"/>
    <property type="match status" value="1"/>
</dbReference>
<dbReference type="EMBL" id="JANKHH010000007">
    <property type="protein sequence ID" value="MCR2834674.1"/>
    <property type="molecule type" value="Genomic_DNA"/>
</dbReference>
<reference evidence="3 4" key="1">
    <citation type="submission" date="2022-08" db="EMBL/GenBank/DDBJ databases">
        <title>Polyphasic taxonomy analysis of Qipengyuania sp.RS5-5.</title>
        <authorList>
            <person name="Xamxidin M."/>
            <person name="Wu M."/>
        </authorList>
    </citation>
    <scope>NUCLEOTIDE SEQUENCE [LARGE SCALE GENOMIC DNA]</scope>
    <source>
        <strain evidence="3 4">RS5-5</strain>
    </source>
</reference>
<keyword evidence="2" id="KW-0732">Signal</keyword>
<dbReference type="SUPFAM" id="SSF52833">
    <property type="entry name" value="Thioredoxin-like"/>
    <property type="match status" value="1"/>
</dbReference>
<proteinExistence type="inferred from homology"/>
<evidence type="ECO:0000256" key="1">
    <source>
        <dbReference type="ARBA" id="ARBA00010996"/>
    </source>
</evidence>
<dbReference type="InterPro" id="IPR036249">
    <property type="entry name" value="Thioredoxin-like_sf"/>
</dbReference>
<keyword evidence="4" id="KW-1185">Reference proteome</keyword>
<dbReference type="Gene3D" id="3.40.30.10">
    <property type="entry name" value="Glutaredoxin"/>
    <property type="match status" value="1"/>
</dbReference>
<sequence>MLRIISRLSLPLFAALSLASCGGAPVPGPSPDGVDLRGAAMGGDFTLTGNKGQRVSWADFDGKYRMVYLGFTYCPDICPTDVGRMSKGLALFEKQHPALGAKVQPIFISVDPARDTPQVVGEFVGNFHPRLIGLTGSKEEIAQVIKLFGASAQADAPDEKGGYNVAHTTFVYLFDPDGKPLGILPTDKGAEAVAAELEGWVR</sequence>
<dbReference type="RefSeq" id="WP_257596516.1">
    <property type="nucleotide sequence ID" value="NZ_JANKHH010000007.1"/>
</dbReference>
<dbReference type="PANTHER" id="PTHR12151:SF25">
    <property type="entry name" value="LINALOOL DEHYDRATASE_ISOMERASE DOMAIN-CONTAINING PROTEIN"/>
    <property type="match status" value="1"/>
</dbReference>
<comment type="caution">
    <text evidence="3">The sequence shown here is derived from an EMBL/GenBank/DDBJ whole genome shotgun (WGS) entry which is preliminary data.</text>
</comment>
<gene>
    <name evidence="3" type="ORF">NSO95_12015</name>
</gene>
<organism evidence="3 4">
    <name type="scientific">Parerythrobacter lacustris</name>
    <dbReference type="NCBI Taxonomy" id="2969984"/>
    <lineage>
        <taxon>Bacteria</taxon>
        <taxon>Pseudomonadati</taxon>
        <taxon>Pseudomonadota</taxon>
        <taxon>Alphaproteobacteria</taxon>
        <taxon>Sphingomonadales</taxon>
        <taxon>Erythrobacteraceae</taxon>
        <taxon>Parerythrobacter</taxon>
    </lineage>
</organism>
<dbReference type="PROSITE" id="PS51257">
    <property type="entry name" value="PROKAR_LIPOPROTEIN"/>
    <property type="match status" value="1"/>
</dbReference>
<comment type="similarity">
    <text evidence="1">Belongs to the SCO1/2 family.</text>
</comment>
<feature type="signal peptide" evidence="2">
    <location>
        <begin position="1"/>
        <end position="19"/>
    </location>
</feature>
<evidence type="ECO:0000256" key="2">
    <source>
        <dbReference type="SAM" id="SignalP"/>
    </source>
</evidence>
<dbReference type="PANTHER" id="PTHR12151">
    <property type="entry name" value="ELECTRON TRANSPORT PROTIN SCO1/SENC FAMILY MEMBER"/>
    <property type="match status" value="1"/>
</dbReference>
<accession>A0ABT1XTU5</accession>
<name>A0ABT1XTU5_9SPHN</name>
<evidence type="ECO:0000313" key="3">
    <source>
        <dbReference type="EMBL" id="MCR2834674.1"/>
    </source>
</evidence>
<evidence type="ECO:0000313" key="4">
    <source>
        <dbReference type="Proteomes" id="UP001206067"/>
    </source>
</evidence>
<protein>
    <submittedName>
        <fullName evidence="3">SCO family protein</fullName>
    </submittedName>
</protein>
<dbReference type="InterPro" id="IPR003782">
    <property type="entry name" value="SCO1/SenC"/>
</dbReference>
<dbReference type="CDD" id="cd02968">
    <property type="entry name" value="SCO"/>
    <property type="match status" value="1"/>
</dbReference>